<reference evidence="1 2" key="1">
    <citation type="submission" date="2021-11" db="EMBL/GenBank/DDBJ databases">
        <title>Draft genome sequence of Actinomycetospora sp. SF1 isolated from the rhizosphere soil.</title>
        <authorList>
            <person name="Duangmal K."/>
            <person name="Chantavorakit T."/>
        </authorList>
    </citation>
    <scope>NUCLEOTIDE SEQUENCE [LARGE SCALE GENOMIC DNA]</scope>
    <source>
        <strain evidence="1 2">TBRC 5722</strain>
    </source>
</reference>
<dbReference type="RefSeq" id="WP_230730502.1">
    <property type="nucleotide sequence ID" value="NZ_JAJNDB010000001.1"/>
</dbReference>
<organism evidence="1 2">
    <name type="scientific">Actinomycetospora endophytica</name>
    <dbReference type="NCBI Taxonomy" id="2291215"/>
    <lineage>
        <taxon>Bacteria</taxon>
        <taxon>Bacillati</taxon>
        <taxon>Actinomycetota</taxon>
        <taxon>Actinomycetes</taxon>
        <taxon>Pseudonocardiales</taxon>
        <taxon>Pseudonocardiaceae</taxon>
        <taxon>Actinomycetospora</taxon>
    </lineage>
</organism>
<evidence type="ECO:0000313" key="1">
    <source>
        <dbReference type="EMBL" id="MCD2192837.1"/>
    </source>
</evidence>
<gene>
    <name evidence="1" type="ORF">LQ327_05470</name>
</gene>
<dbReference type="Proteomes" id="UP001199469">
    <property type="component" value="Unassembled WGS sequence"/>
</dbReference>
<comment type="caution">
    <text evidence="1">The sequence shown here is derived from an EMBL/GenBank/DDBJ whole genome shotgun (WGS) entry which is preliminary data.</text>
</comment>
<protein>
    <submittedName>
        <fullName evidence="1">Uncharacterized protein</fullName>
    </submittedName>
</protein>
<keyword evidence="2" id="KW-1185">Reference proteome</keyword>
<proteinExistence type="predicted"/>
<name>A0ABS8P3K8_9PSEU</name>
<dbReference type="EMBL" id="JAJNDB010000001">
    <property type="protein sequence ID" value="MCD2192837.1"/>
    <property type="molecule type" value="Genomic_DNA"/>
</dbReference>
<sequence length="440" mass="47039">MIAADLDDVAGVADAILFEGYLLYPYRASAQKNALRWQFGVLVPAGSGAGEPARSRTECLVEPRRGARLALRLRFLHRQRRTVLDVTGTPCEQLDVDGEPHLRWDEGVPRQIDAEVGLDELREAPAVIAVGIPAGRVREPIRDAGGVRRGTYVRVTEALSGRVIVGLEPVPGPYGAMRLRLDVVNDAESRPGDRDRALDRAFIAAHTVLALDDGAFISATDPPEWAAPAVGACVNEHSWPVLAGPEGCTSLLLATPIILADHPQLAPESPTDLFDGTENDEILTLRTAALTDAEKREARATDPRAADLLDAVEAMGPAMVERLHGVIRPDGRAPDEIPTLTTDQPWWDPGADAAVDPSSDAVLVGDVAVRAGSAVVLWPRSGGDAQDLFLRGRTGVVQAVLHDVDGLVHVAVALDDDPADLQTAHGRFRYFAPDELAVAP</sequence>
<accession>A0ABS8P3K8</accession>
<evidence type="ECO:0000313" key="2">
    <source>
        <dbReference type="Proteomes" id="UP001199469"/>
    </source>
</evidence>